<evidence type="ECO:0000313" key="3">
    <source>
        <dbReference type="RefSeq" id="XP_019052067.1"/>
    </source>
</evidence>
<feature type="compositionally biased region" description="Basic and acidic residues" evidence="1">
    <location>
        <begin position="29"/>
        <end position="42"/>
    </location>
</feature>
<organism evidence="2 3">
    <name type="scientific">Nelumbo nucifera</name>
    <name type="common">Sacred lotus</name>
    <dbReference type="NCBI Taxonomy" id="4432"/>
    <lineage>
        <taxon>Eukaryota</taxon>
        <taxon>Viridiplantae</taxon>
        <taxon>Streptophyta</taxon>
        <taxon>Embryophyta</taxon>
        <taxon>Tracheophyta</taxon>
        <taxon>Spermatophyta</taxon>
        <taxon>Magnoliopsida</taxon>
        <taxon>Proteales</taxon>
        <taxon>Nelumbonaceae</taxon>
        <taxon>Nelumbo</taxon>
    </lineage>
</organism>
<dbReference type="KEGG" id="nnu:104590421"/>
<protein>
    <submittedName>
        <fullName evidence="3">Uncharacterized protein LOC104590421</fullName>
    </submittedName>
</protein>
<accession>A0A1U8PZV6</accession>
<evidence type="ECO:0000256" key="1">
    <source>
        <dbReference type="SAM" id="MobiDB-lite"/>
    </source>
</evidence>
<dbReference type="OrthoDB" id="1702682at2759"/>
<dbReference type="InParanoid" id="A0A1U8PZV6"/>
<sequence length="197" mass="22532">MVVNPKKNASAMVLRSGKELQPQPTSPTKADKGDKEEERQDSNEGPIKIPKYAKFLKELSTNKRRLRIDEKVRVGENISTVIKRTLPEKRADPGMFTLPCVIGNKRIERAMLDLGASINVMPYSIYCALRLGPLKETRVVIQLVDRSNAYPEGIVEDVLEVFGEEDMNEELEFSAQLDREEEFENPITLWNRSRDKR</sequence>
<dbReference type="RefSeq" id="XP_019052067.1">
    <property type="nucleotide sequence ID" value="XM_019196522.1"/>
</dbReference>
<dbReference type="InterPro" id="IPR021109">
    <property type="entry name" value="Peptidase_aspartic_dom_sf"/>
</dbReference>
<dbReference type="GeneID" id="104590421"/>
<gene>
    <name evidence="3" type="primary">LOC104590421</name>
</gene>
<dbReference type="Proteomes" id="UP000189703">
    <property type="component" value="Unplaced"/>
</dbReference>
<proteinExistence type="predicted"/>
<dbReference type="CDD" id="cd00303">
    <property type="entry name" value="retropepsin_like"/>
    <property type="match status" value="1"/>
</dbReference>
<evidence type="ECO:0000313" key="2">
    <source>
        <dbReference type="Proteomes" id="UP000189703"/>
    </source>
</evidence>
<dbReference type="AlphaFoldDB" id="A0A1U8PZV6"/>
<keyword evidence="2" id="KW-1185">Reference proteome</keyword>
<dbReference type="PANTHER" id="PTHR33067:SF15">
    <property type="entry name" value="RNA-DIRECTED DNA POLYMERASE"/>
    <property type="match status" value="1"/>
</dbReference>
<reference evidence="3" key="1">
    <citation type="submission" date="2025-08" db="UniProtKB">
        <authorList>
            <consortium name="RefSeq"/>
        </authorList>
    </citation>
    <scope>IDENTIFICATION</scope>
</reference>
<name>A0A1U8PZV6_NELNU</name>
<dbReference type="Gene3D" id="2.40.70.10">
    <property type="entry name" value="Acid Proteases"/>
    <property type="match status" value="1"/>
</dbReference>
<dbReference type="PANTHER" id="PTHR33067">
    <property type="entry name" value="RNA-DIRECTED DNA POLYMERASE-RELATED"/>
    <property type="match status" value="1"/>
</dbReference>
<feature type="region of interest" description="Disordered" evidence="1">
    <location>
        <begin position="1"/>
        <end position="47"/>
    </location>
</feature>